<dbReference type="AlphaFoldDB" id="A0A8S9NV56"/>
<dbReference type="Proteomes" id="UP000712600">
    <property type="component" value="Unassembled WGS sequence"/>
</dbReference>
<name>A0A8S9NV56_BRACR</name>
<reference evidence="1" key="1">
    <citation type="submission" date="2019-12" db="EMBL/GenBank/DDBJ databases">
        <title>Genome sequencing and annotation of Brassica cretica.</title>
        <authorList>
            <person name="Studholme D.J."/>
            <person name="Sarris P."/>
        </authorList>
    </citation>
    <scope>NUCLEOTIDE SEQUENCE</scope>
    <source>
        <strain evidence="1">PFS-109/04</strain>
        <tissue evidence="1">Leaf</tissue>
    </source>
</reference>
<gene>
    <name evidence="1" type="ORF">F2Q69_00001717</name>
</gene>
<comment type="caution">
    <text evidence="1">The sequence shown here is derived from an EMBL/GenBank/DDBJ whole genome shotgun (WGS) entry which is preliminary data.</text>
</comment>
<evidence type="ECO:0000313" key="2">
    <source>
        <dbReference type="Proteomes" id="UP000712600"/>
    </source>
</evidence>
<dbReference type="PROSITE" id="PS51257">
    <property type="entry name" value="PROKAR_LIPOPROTEIN"/>
    <property type="match status" value="1"/>
</dbReference>
<sequence>MRLSLSTPWNVASKAALAAASFTHWSLIWASSACFIQKGLPSLEAITICSDQHQSQINTAAELNP</sequence>
<organism evidence="1 2">
    <name type="scientific">Brassica cretica</name>
    <name type="common">Mustard</name>
    <dbReference type="NCBI Taxonomy" id="69181"/>
    <lineage>
        <taxon>Eukaryota</taxon>
        <taxon>Viridiplantae</taxon>
        <taxon>Streptophyta</taxon>
        <taxon>Embryophyta</taxon>
        <taxon>Tracheophyta</taxon>
        <taxon>Spermatophyta</taxon>
        <taxon>Magnoliopsida</taxon>
        <taxon>eudicotyledons</taxon>
        <taxon>Gunneridae</taxon>
        <taxon>Pentapetalae</taxon>
        <taxon>rosids</taxon>
        <taxon>malvids</taxon>
        <taxon>Brassicales</taxon>
        <taxon>Brassicaceae</taxon>
        <taxon>Brassiceae</taxon>
        <taxon>Brassica</taxon>
    </lineage>
</organism>
<proteinExistence type="predicted"/>
<accession>A0A8S9NV56</accession>
<protein>
    <submittedName>
        <fullName evidence="1">Uncharacterized protein</fullName>
    </submittedName>
</protein>
<evidence type="ECO:0000313" key="1">
    <source>
        <dbReference type="EMBL" id="KAF3508904.1"/>
    </source>
</evidence>
<dbReference type="EMBL" id="QGKX02001521">
    <property type="protein sequence ID" value="KAF3508904.1"/>
    <property type="molecule type" value="Genomic_DNA"/>
</dbReference>